<reference evidence="2" key="1">
    <citation type="journal article" date="2023" name="Front. Plant Sci.">
        <title>Chromosomal-level genome assembly of Melastoma candidum provides insights into trichome evolution.</title>
        <authorList>
            <person name="Zhong Y."/>
            <person name="Wu W."/>
            <person name="Sun C."/>
            <person name="Zou P."/>
            <person name="Liu Y."/>
            <person name="Dai S."/>
            <person name="Zhou R."/>
        </authorList>
    </citation>
    <scope>NUCLEOTIDE SEQUENCE [LARGE SCALE GENOMIC DNA]</scope>
</reference>
<gene>
    <name evidence="1" type="ORF">MLD38_033990</name>
</gene>
<dbReference type="Proteomes" id="UP001057402">
    <property type="component" value="Chromosome 10"/>
</dbReference>
<organism evidence="1 2">
    <name type="scientific">Melastoma candidum</name>
    <dbReference type="NCBI Taxonomy" id="119954"/>
    <lineage>
        <taxon>Eukaryota</taxon>
        <taxon>Viridiplantae</taxon>
        <taxon>Streptophyta</taxon>
        <taxon>Embryophyta</taxon>
        <taxon>Tracheophyta</taxon>
        <taxon>Spermatophyta</taxon>
        <taxon>Magnoliopsida</taxon>
        <taxon>eudicotyledons</taxon>
        <taxon>Gunneridae</taxon>
        <taxon>Pentapetalae</taxon>
        <taxon>rosids</taxon>
        <taxon>malvids</taxon>
        <taxon>Myrtales</taxon>
        <taxon>Melastomataceae</taxon>
        <taxon>Melastomatoideae</taxon>
        <taxon>Melastomateae</taxon>
        <taxon>Melastoma</taxon>
    </lineage>
</organism>
<accession>A0ACB9M864</accession>
<proteinExistence type="predicted"/>
<protein>
    <submittedName>
        <fullName evidence="1">Uncharacterized protein</fullName>
    </submittedName>
</protein>
<sequence>MAEFGRSRRCNSHRDPPTATIAVSTARMLNVGDAVEVRSKDDGFLGSWHSATVISCGRCKRKVRYLDVLEDNGRDHLVRSVSVLPSLDGLPADIDLHNYRGLIRPPLPDPPPQCPSSPSTGLLEFSYGLCVDVRYRDAWWEGVIFDVCDGASQRNVFFPDLGDELLVDNGDMRATQDWEEGTGKWRVRGDWLFLQVIEEYEQEWPLAVSMKQIWYDLREKEGFIGLEWTSTDETMWRKLVLETIKENLDVAAVGIIFHLLLPPAGCSGGTLAAQMKSPEMAGSRYVRWSSNEDRIMSLESLTAVQDACGVPVLDGQEAPLMNFGNLDISISNDKGSEDSWHPPNPPLSAGYHPEAIVMFLQEEHRRYFISKVRAHLLFLGWKIEVRRTSKGPIFRYISPSKNLYYSLSTACQELKESQRDFCHPDSEGASYRLTTRGGKFFRAVVVALSRSRLPDLRSCASETRVGDTIMQTKGSISQSPDYGGTVREDIQLSGSSVPKIKPYFNPQAVLEYYAHLRDQICKTRRKLLIYNLRRHLLAVGWKLLFIPGSVRKMVYISSEGRLFNSLSSVCKQFIDDESFDFSTSRAHGMVSVSVCNRLPEFCDQEQKSRKVEPREITGWGNGKPRVNNRCRKRRLTGVNHVISLFNITEKKGLADTLASARIPDKGSDSSVSGLKCEFVGGKELKKFNSLAATDVHFRTWEFRNSIRVSPQIGPSVAHHNPRTVLSWLIDSNVLLPRAKVFYSRELSHGFTAEGRVNREGIKCSCCSILFTLRGFACHADRRHGRTSSCIFLEDGRSLLDCQIQMLRNKRIVGFSNKQYDNIKRKGIGGRSDNICSVCHYGGKLMLCDRCPSAFHEVCLGLEEVPDGDWFCPSCCCCICGQSKIREEHGNILTCDQCKQKFHLHCLNYKGSTRVTRYQKKSWYCSKKCAEISVGLLALSGKPVEVGQGNMTWTLLQPFEIDIDNARASKSDYPIEINSKLNVAVDVIHECFEPVEEFQTRDLIEDVVFSRGSPLGRLNFRGFYTVLLERNDELISVGCVRVHGGDVAEVPLVATRFHYRRQGMCRILMNMLEKKLKELGVQKLILPAVRSVLNTWTQSFKFTRMKAADRLKYLKYSFLDFQDTIMCKKPLIESSPSETVKGILPVDCDGLMVSPDKVELDGSSTFSEVLQVEDEESESVNQDDGVHVSNALPDSSSALPSVGDGLAICSDSKMNLPPLQLDEEPRFKEAIPGLSPANFDEKFEYSVAAPLENYYKRRRKH</sequence>
<comment type="caution">
    <text evidence="1">The sequence shown here is derived from an EMBL/GenBank/DDBJ whole genome shotgun (WGS) entry which is preliminary data.</text>
</comment>
<name>A0ACB9M864_9MYRT</name>
<keyword evidence="2" id="KW-1185">Reference proteome</keyword>
<evidence type="ECO:0000313" key="2">
    <source>
        <dbReference type="Proteomes" id="UP001057402"/>
    </source>
</evidence>
<dbReference type="EMBL" id="CM042889">
    <property type="protein sequence ID" value="KAI4320519.1"/>
    <property type="molecule type" value="Genomic_DNA"/>
</dbReference>
<evidence type="ECO:0000313" key="1">
    <source>
        <dbReference type="EMBL" id="KAI4320519.1"/>
    </source>
</evidence>